<dbReference type="EMBL" id="JAHZIJ010000001">
    <property type="protein sequence ID" value="MBW7473929.1"/>
    <property type="molecule type" value="Genomic_DNA"/>
</dbReference>
<organism evidence="1 2">
    <name type="scientific">Paenibacillus oenotherae</name>
    <dbReference type="NCBI Taxonomy" id="1435645"/>
    <lineage>
        <taxon>Bacteria</taxon>
        <taxon>Bacillati</taxon>
        <taxon>Bacillota</taxon>
        <taxon>Bacilli</taxon>
        <taxon>Bacillales</taxon>
        <taxon>Paenibacillaceae</taxon>
        <taxon>Paenibacillus</taxon>
    </lineage>
</organism>
<evidence type="ECO:0000313" key="2">
    <source>
        <dbReference type="Proteomes" id="UP000812277"/>
    </source>
</evidence>
<keyword evidence="2" id="KW-1185">Reference proteome</keyword>
<evidence type="ECO:0000313" key="1">
    <source>
        <dbReference type="EMBL" id="MBW7473929.1"/>
    </source>
</evidence>
<proteinExistence type="predicted"/>
<reference evidence="1 2" key="1">
    <citation type="submission" date="2021-07" db="EMBL/GenBank/DDBJ databases">
        <title>Paenibacillus radiodurans sp. nov., isolated from the southeastern edge of Tengger Desert.</title>
        <authorList>
            <person name="Zhang G."/>
        </authorList>
    </citation>
    <scope>NUCLEOTIDE SEQUENCE [LARGE SCALE GENOMIC DNA]</scope>
    <source>
        <strain evidence="1 2">DT7-4</strain>
    </source>
</reference>
<protein>
    <submittedName>
        <fullName evidence="1">Uncharacterized protein</fullName>
    </submittedName>
</protein>
<comment type="caution">
    <text evidence="1">The sequence shown here is derived from an EMBL/GenBank/DDBJ whole genome shotgun (WGS) entry which is preliminary data.</text>
</comment>
<dbReference type="Proteomes" id="UP000812277">
    <property type="component" value="Unassembled WGS sequence"/>
</dbReference>
<sequence>MNNEKTNEEVNSNQETISEEKYVELIKAVYHNGLVALKQHFDEVEGQVINKEIYGPVFVYRVMDDSNNGYECGFFLRELVAKFQSDGDPSEWMASFFVELMRTEGGKLLPTPPASEDEAKVFIDKVLVPQVITSIREEFAPQQVHADLDWNKEHSGIVFEAGFPEIKEGNNVCAFPLHVLFTQLLLNRDPADLVIQGLYKIREEHGIH</sequence>
<dbReference type="RefSeq" id="WP_219871110.1">
    <property type="nucleotide sequence ID" value="NZ_JAHZIJ010000001.1"/>
</dbReference>
<accession>A0ABS7D1W9</accession>
<gene>
    <name evidence="1" type="ORF">K0T92_04175</name>
</gene>
<name>A0ABS7D1W9_9BACL</name>